<dbReference type="Pfam" id="PF00534">
    <property type="entry name" value="Glycos_transf_1"/>
    <property type="match status" value="1"/>
</dbReference>
<protein>
    <submittedName>
        <fullName evidence="3">Predicted glycosyltransferase</fullName>
    </submittedName>
</protein>
<dbReference type="InterPro" id="IPR001296">
    <property type="entry name" value="Glyco_trans_1"/>
</dbReference>
<dbReference type="GO" id="GO:0016757">
    <property type="term" value="F:glycosyltransferase activity"/>
    <property type="evidence" value="ECO:0007669"/>
    <property type="project" value="InterPro"/>
</dbReference>
<dbReference type="Pfam" id="PF13439">
    <property type="entry name" value="Glyco_transf_4"/>
    <property type="match status" value="1"/>
</dbReference>
<feature type="domain" description="Glycosyltransferase subfamily 4-like N-terminal" evidence="2">
    <location>
        <begin position="54"/>
        <end position="165"/>
    </location>
</feature>
<evidence type="ECO:0000259" key="1">
    <source>
        <dbReference type="Pfam" id="PF00534"/>
    </source>
</evidence>
<dbReference type="EMBL" id="CP001710">
    <property type="protein sequence ID" value="ADL58440.1"/>
    <property type="molecule type" value="Genomic_DNA"/>
</dbReference>
<name>D9PW42_METTM</name>
<reference evidence="3 4" key="2">
    <citation type="journal article" date="2010" name="J. Bacteriol.">
        <title>Complete genome sequence of Methanothermobacter marburgensis, a methanoarchaeon model organism.</title>
        <authorList>
            <person name="Liesegang H."/>
            <person name="Kaster A.K."/>
            <person name="Wiezer A."/>
            <person name="Goenrich M."/>
            <person name="Wollherr A."/>
            <person name="Seedorf H."/>
            <person name="Gottschalk G."/>
            <person name="Thauer R.K."/>
        </authorList>
    </citation>
    <scope>NUCLEOTIDE SEQUENCE [LARGE SCALE GENOMIC DNA]</scope>
    <source>
        <strain evidence="4">ATCC BAA-927 / DSM 2133 / JCM 14651 / NBRC 100331 / OCM 82 / Marburg</strain>
    </source>
</reference>
<feature type="domain" description="Glycosyl transferase family 1" evidence="1">
    <location>
        <begin position="172"/>
        <end position="337"/>
    </location>
</feature>
<organism evidence="3 4">
    <name type="scientific">Methanothermobacter marburgensis (strain ATCC BAA-927 / DSM 2133 / JCM 14651 / NBRC 100331 / OCM 82 / Marburg)</name>
    <name type="common">Methanobacterium thermoautotrophicum</name>
    <dbReference type="NCBI Taxonomy" id="79929"/>
    <lineage>
        <taxon>Archaea</taxon>
        <taxon>Methanobacteriati</taxon>
        <taxon>Methanobacteriota</taxon>
        <taxon>Methanomada group</taxon>
        <taxon>Methanobacteria</taxon>
        <taxon>Methanobacteriales</taxon>
        <taxon>Methanobacteriaceae</taxon>
        <taxon>Methanothermobacter</taxon>
    </lineage>
</organism>
<dbReference type="PANTHER" id="PTHR45947:SF3">
    <property type="entry name" value="SULFOQUINOVOSYL TRANSFERASE SQD2"/>
    <property type="match status" value="1"/>
</dbReference>
<dbReference type="CDD" id="cd03798">
    <property type="entry name" value="GT4_WlbH-like"/>
    <property type="match status" value="1"/>
</dbReference>
<evidence type="ECO:0000259" key="2">
    <source>
        <dbReference type="Pfam" id="PF13439"/>
    </source>
</evidence>
<evidence type="ECO:0000313" key="4">
    <source>
        <dbReference type="Proteomes" id="UP000000345"/>
    </source>
</evidence>
<dbReference type="GeneID" id="41326200"/>
<dbReference type="CAZy" id="GT4">
    <property type="family name" value="Glycosyltransferase Family 4"/>
</dbReference>
<dbReference type="RefSeq" id="WP_013295664.1">
    <property type="nucleotide sequence ID" value="NC_014408.1"/>
</dbReference>
<dbReference type="SUPFAM" id="SSF53756">
    <property type="entry name" value="UDP-Glycosyltransferase/glycogen phosphorylase"/>
    <property type="match status" value="1"/>
</dbReference>
<dbReference type="GeneID" id="9704553"/>
<dbReference type="STRING" id="79929.MTBMA_c08450"/>
<dbReference type="HOGENOM" id="CLU_009583_2_4_2"/>
<dbReference type="Gene3D" id="3.40.50.2000">
    <property type="entry name" value="Glycogen Phosphorylase B"/>
    <property type="match status" value="2"/>
</dbReference>
<dbReference type="Proteomes" id="UP000000345">
    <property type="component" value="Chromosome"/>
</dbReference>
<reference key="1">
    <citation type="submission" date="2009-08" db="EMBL/GenBank/DDBJ databases">
        <title>The genome sequence of Methanothermobacter marburgensis.</title>
        <authorList>
            <person name="Kaster A."/>
            <person name="Seedorf H."/>
            <person name="Goenrich M."/>
            <person name="Wiezer A."/>
            <person name="Liesegang H."/>
            <person name="Thauer R."/>
            <person name="Gottschalk G."/>
        </authorList>
    </citation>
    <scope>NUCLEOTIDE SEQUENCE</scope>
    <source>
        <strain>Marburg</strain>
    </source>
</reference>
<accession>D9PW42</accession>
<keyword evidence="4" id="KW-1185">Reference proteome</keyword>
<sequence>MVQRVLVISNMYPGKENVSFGSFIRVHVDAFKRYTDVEQFVVANTDQRKGKGRLICKYSSLLIRSIWSSISKRFDVIHAHYAFPTGFIGLICHWITRKPLVITVHGGDINNLAKRNRLLFKITAFVLRRAAAVIAVSTDIRNKLVTEFNVDKDRVHIINMGVNREIFRPMEKSETREKLGLNNDKRIILFVGNIIPRKGVLYLLEAMRNVDAGDVQCIVLGAPVDTGYMNRLTEIADSLDADVRFMEPVPYEEVALWMNAADIFVLPSLEEPFGLVALEALACGTPTIATLVGGLREFVRDSETGYSVPPMDSAAIAEKINHILDPDNREEVEAIRERGLAVADSFSTEKQVRRILEVYREVS</sequence>
<dbReference type="InterPro" id="IPR050194">
    <property type="entry name" value="Glycosyltransferase_grp1"/>
</dbReference>
<proteinExistence type="predicted"/>
<dbReference type="AlphaFoldDB" id="D9PW42"/>
<evidence type="ECO:0000313" key="3">
    <source>
        <dbReference type="EMBL" id="ADL58440.1"/>
    </source>
</evidence>
<dbReference type="InterPro" id="IPR028098">
    <property type="entry name" value="Glyco_trans_4-like_N"/>
</dbReference>
<dbReference type="PaxDb" id="79929-MTBMA_c08450"/>
<dbReference type="PANTHER" id="PTHR45947">
    <property type="entry name" value="SULFOQUINOVOSYL TRANSFERASE SQD2"/>
    <property type="match status" value="1"/>
</dbReference>
<gene>
    <name evidence="3" type="ordered locus">MTBMA_c08450</name>
</gene>
<dbReference type="KEGG" id="mmg:MTBMA_c08450"/>